<dbReference type="SUPFAM" id="SSF57850">
    <property type="entry name" value="RING/U-box"/>
    <property type="match status" value="1"/>
</dbReference>
<reference evidence="6 7" key="1">
    <citation type="journal article" date="2023" name="Sci. Data">
        <title>Genome assembly of the Korean intertidal mud-creeper Batillaria attramentaria.</title>
        <authorList>
            <person name="Patra A.K."/>
            <person name="Ho P.T."/>
            <person name="Jun S."/>
            <person name="Lee S.J."/>
            <person name="Kim Y."/>
            <person name="Won Y.J."/>
        </authorList>
    </citation>
    <scope>NUCLEOTIDE SEQUENCE [LARGE SCALE GENOMIC DNA]</scope>
    <source>
        <strain evidence="6">Wonlab-2016</strain>
    </source>
</reference>
<feature type="region of interest" description="Disordered" evidence="4">
    <location>
        <begin position="51"/>
        <end position="72"/>
    </location>
</feature>
<dbReference type="Gene3D" id="3.30.40.10">
    <property type="entry name" value="Zinc/RING finger domain, C3HC4 (zinc finger)"/>
    <property type="match status" value="1"/>
</dbReference>
<dbReference type="Pfam" id="PF13920">
    <property type="entry name" value="zf-C3HC4_3"/>
    <property type="match status" value="1"/>
</dbReference>
<proteinExistence type="predicted"/>
<dbReference type="AlphaFoldDB" id="A0ABD0KAW6"/>
<dbReference type="PANTHER" id="PTHR14879:SF5">
    <property type="entry name" value="RING-TYPE DOMAIN-CONTAINING PROTEIN"/>
    <property type="match status" value="1"/>
</dbReference>
<keyword evidence="7" id="KW-1185">Reference proteome</keyword>
<dbReference type="PANTHER" id="PTHR14879">
    <property type="entry name" value="CASPASE REGULATOR, RING FINGER DOMAIN-CONTAINING"/>
    <property type="match status" value="1"/>
</dbReference>
<evidence type="ECO:0000259" key="5">
    <source>
        <dbReference type="PROSITE" id="PS50089"/>
    </source>
</evidence>
<dbReference type="PROSITE" id="PS50089">
    <property type="entry name" value="ZF_RING_2"/>
    <property type="match status" value="1"/>
</dbReference>
<evidence type="ECO:0000256" key="4">
    <source>
        <dbReference type="SAM" id="MobiDB-lite"/>
    </source>
</evidence>
<evidence type="ECO:0000313" key="7">
    <source>
        <dbReference type="Proteomes" id="UP001519460"/>
    </source>
</evidence>
<dbReference type="Proteomes" id="UP001519460">
    <property type="component" value="Unassembled WGS sequence"/>
</dbReference>
<dbReference type="InterPro" id="IPR001841">
    <property type="entry name" value="Znf_RING"/>
</dbReference>
<keyword evidence="2" id="KW-0862">Zinc</keyword>
<sequence>MASRPTSERQRTNPAQHPNPAPVQAVVDMGYPPEQVLSVYRELRSNCSADDVTQHDVTSGATNGGMPQAGTSGITSAALLSIVDARSDPNQTPWSRSVGKIQQQNGLSAQPASDDCDDISGDGDNVSQVNQPSGMPTTEEVQTPVREPRSLAAAEATSSSTSTTRPSVSGAGKTISDDKVSSDGQSSGSRGHKNLPNKKETSRRKSASPLKPDETSQNGDKGRKRARQVHKPTTTITSANKENCSSSVQEQDTTPFAISTQPEGATVAAADQGQGQGQERNLDLKDRVRVLREENRKLKQRHTCRHCGERPVSLTLLPCGHFCYCQECGSTFHACPICRKTILADVRTIVS</sequence>
<protein>
    <recommendedName>
        <fullName evidence="5">RING-type domain-containing protein</fullName>
    </recommendedName>
</protein>
<feature type="domain" description="RING-type" evidence="5">
    <location>
        <begin position="304"/>
        <end position="339"/>
    </location>
</feature>
<keyword evidence="1 3" id="KW-0863">Zinc-finger</keyword>
<accession>A0ABD0KAW6</accession>
<dbReference type="InterPro" id="IPR013083">
    <property type="entry name" value="Znf_RING/FYVE/PHD"/>
</dbReference>
<dbReference type="InterPro" id="IPR051728">
    <property type="entry name" value="RING-FYVE_E3_ubiquitin-ligase"/>
</dbReference>
<feature type="region of interest" description="Disordered" evidence="4">
    <location>
        <begin position="87"/>
        <end position="253"/>
    </location>
</feature>
<name>A0ABD0KAW6_9CAEN</name>
<feature type="compositionally biased region" description="Polar residues" evidence="4">
    <location>
        <begin position="88"/>
        <end position="111"/>
    </location>
</feature>
<evidence type="ECO:0000256" key="1">
    <source>
        <dbReference type="ARBA" id="ARBA00022771"/>
    </source>
</evidence>
<feature type="compositionally biased region" description="Polar residues" evidence="4">
    <location>
        <begin position="125"/>
        <end position="141"/>
    </location>
</feature>
<feature type="region of interest" description="Disordered" evidence="4">
    <location>
        <begin position="1"/>
        <end position="26"/>
    </location>
</feature>
<feature type="compositionally biased region" description="Basic residues" evidence="4">
    <location>
        <begin position="190"/>
        <end position="206"/>
    </location>
</feature>
<comment type="caution">
    <text evidence="6">The sequence shown here is derived from an EMBL/GenBank/DDBJ whole genome shotgun (WGS) entry which is preliminary data.</text>
</comment>
<keyword evidence="1 3" id="KW-0479">Metal-binding</keyword>
<dbReference type="GO" id="GO:0008270">
    <property type="term" value="F:zinc ion binding"/>
    <property type="evidence" value="ECO:0007669"/>
    <property type="project" value="UniProtKB-KW"/>
</dbReference>
<evidence type="ECO:0000256" key="2">
    <source>
        <dbReference type="ARBA" id="ARBA00022833"/>
    </source>
</evidence>
<evidence type="ECO:0000313" key="6">
    <source>
        <dbReference type="EMBL" id="KAK7484270.1"/>
    </source>
</evidence>
<gene>
    <name evidence="6" type="ORF">BaRGS_00024519</name>
</gene>
<feature type="compositionally biased region" description="Low complexity" evidence="4">
    <location>
        <begin position="152"/>
        <end position="164"/>
    </location>
</feature>
<feature type="compositionally biased region" description="Basic and acidic residues" evidence="4">
    <location>
        <begin position="1"/>
        <end position="11"/>
    </location>
</feature>
<evidence type="ECO:0000256" key="3">
    <source>
        <dbReference type="PROSITE-ProRule" id="PRU00175"/>
    </source>
</evidence>
<organism evidence="6 7">
    <name type="scientific">Batillaria attramentaria</name>
    <dbReference type="NCBI Taxonomy" id="370345"/>
    <lineage>
        <taxon>Eukaryota</taxon>
        <taxon>Metazoa</taxon>
        <taxon>Spiralia</taxon>
        <taxon>Lophotrochozoa</taxon>
        <taxon>Mollusca</taxon>
        <taxon>Gastropoda</taxon>
        <taxon>Caenogastropoda</taxon>
        <taxon>Sorbeoconcha</taxon>
        <taxon>Cerithioidea</taxon>
        <taxon>Batillariidae</taxon>
        <taxon>Batillaria</taxon>
    </lineage>
</organism>
<dbReference type="EMBL" id="JACVVK020000213">
    <property type="protein sequence ID" value="KAK7484270.1"/>
    <property type="molecule type" value="Genomic_DNA"/>
</dbReference>
<feature type="compositionally biased region" description="Polar residues" evidence="4">
    <location>
        <begin position="231"/>
        <end position="253"/>
    </location>
</feature>